<dbReference type="Pfam" id="PF04392">
    <property type="entry name" value="ABC_sub_bind"/>
    <property type="match status" value="1"/>
</dbReference>
<proteinExistence type="predicted"/>
<dbReference type="InterPro" id="IPR028082">
    <property type="entry name" value="Peripla_BP_I"/>
</dbReference>
<evidence type="ECO:0000313" key="1">
    <source>
        <dbReference type="EMBL" id="MBC5767264.1"/>
    </source>
</evidence>
<protein>
    <submittedName>
        <fullName evidence="1">ABC transporter substrate-binding protein</fullName>
    </submittedName>
</protein>
<gene>
    <name evidence="1" type="ORF">H8R02_22545</name>
</gene>
<dbReference type="PANTHER" id="PTHR35271:SF1">
    <property type="entry name" value="ABC TRANSPORTER, SUBSTRATE-BINDING LIPOPROTEIN"/>
    <property type="match status" value="1"/>
</dbReference>
<dbReference type="InterPro" id="IPR007487">
    <property type="entry name" value="ABC_transpt-TYRBP-like"/>
</dbReference>
<dbReference type="RefSeq" id="WP_187083755.1">
    <property type="nucleotide sequence ID" value="NZ_JACORU010000010.1"/>
</dbReference>
<name>A0A923MDE3_9BURK</name>
<organism evidence="1 2">
    <name type="scientific">Ramlibacter albus</name>
    <dbReference type="NCBI Taxonomy" id="2079448"/>
    <lineage>
        <taxon>Bacteria</taxon>
        <taxon>Pseudomonadati</taxon>
        <taxon>Pseudomonadota</taxon>
        <taxon>Betaproteobacteria</taxon>
        <taxon>Burkholderiales</taxon>
        <taxon>Comamonadaceae</taxon>
        <taxon>Ramlibacter</taxon>
    </lineage>
</organism>
<accession>A0A923MDE3</accession>
<dbReference type="PANTHER" id="PTHR35271">
    <property type="entry name" value="ABC TRANSPORTER, SUBSTRATE-BINDING LIPOPROTEIN-RELATED"/>
    <property type="match status" value="1"/>
</dbReference>
<keyword evidence="2" id="KW-1185">Reference proteome</keyword>
<dbReference type="SUPFAM" id="SSF53822">
    <property type="entry name" value="Periplasmic binding protein-like I"/>
    <property type="match status" value="1"/>
</dbReference>
<dbReference type="EMBL" id="JACORU010000010">
    <property type="protein sequence ID" value="MBC5767264.1"/>
    <property type="molecule type" value="Genomic_DNA"/>
</dbReference>
<dbReference type="CDD" id="cd06325">
    <property type="entry name" value="PBP1_ABC_unchar_transporter"/>
    <property type="match status" value="1"/>
</dbReference>
<evidence type="ECO:0000313" key="2">
    <source>
        <dbReference type="Proteomes" id="UP000596827"/>
    </source>
</evidence>
<reference evidence="1" key="1">
    <citation type="submission" date="2020-08" db="EMBL/GenBank/DDBJ databases">
        <title>Ramlibacter sp. GTP1 16S ribosomal RNA gene genome sequencing and assembly.</title>
        <authorList>
            <person name="Kang M."/>
        </authorList>
    </citation>
    <scope>NUCLEOTIDE SEQUENCE</scope>
    <source>
        <strain evidence="1">GTP1</strain>
    </source>
</reference>
<dbReference type="AlphaFoldDB" id="A0A923MDE3"/>
<sequence>MPHRWVQGLPARAAPRTIGFLTYSRMKETQPRLATFHGAMRELGYVDKRDYVLEPRFAEGDEARLGALADEILKLQPAIVLASASGAIRALLARTATVPVVSVGTGDPVGAGFAASFARPGRNFTGVSNMNVDTTPKLMDYLLRLVPGTRRIGLLLDPGSSSDAGHKRSAVEGAKALGIEIVEAPLRGKEDIDAAFASLAAQGVRTAVVTSTGFTVSQAHGIAAAALKHRIAAGSQNDALADAGLLVTYGSDRAVNYRRAAAYVDKIFKGARAGDLPIEQPVELLLVVNRRSLEALRLALPAELAVAVQRYVE</sequence>
<dbReference type="Gene3D" id="3.40.50.2300">
    <property type="match status" value="2"/>
</dbReference>
<comment type="caution">
    <text evidence="1">The sequence shown here is derived from an EMBL/GenBank/DDBJ whole genome shotgun (WGS) entry which is preliminary data.</text>
</comment>
<dbReference type="Proteomes" id="UP000596827">
    <property type="component" value="Unassembled WGS sequence"/>
</dbReference>